<reference evidence="2 3" key="1">
    <citation type="submission" date="2018-04" db="EMBL/GenBank/DDBJ databases">
        <title>Active sludge and wastewater microbial communities from Klosterneuburg, Austria.</title>
        <authorList>
            <person name="Wagner M."/>
        </authorList>
    </citation>
    <scope>NUCLEOTIDE SEQUENCE [LARGE SCALE GENOMIC DNA]</scope>
    <source>
        <strain evidence="2 3">Nm 57</strain>
    </source>
</reference>
<dbReference type="Proteomes" id="UP000247780">
    <property type="component" value="Unassembled WGS sequence"/>
</dbReference>
<evidence type="ECO:0000256" key="1">
    <source>
        <dbReference type="SAM" id="Phobius"/>
    </source>
</evidence>
<dbReference type="EMBL" id="QICQ01000040">
    <property type="protein sequence ID" value="PXV75046.1"/>
    <property type="molecule type" value="Genomic_DNA"/>
</dbReference>
<evidence type="ECO:0000313" key="2">
    <source>
        <dbReference type="EMBL" id="PXV75046.1"/>
    </source>
</evidence>
<dbReference type="RefSeq" id="WP_041353900.1">
    <property type="nucleotide sequence ID" value="NZ_FMTW01000010.1"/>
</dbReference>
<name>A0ABX5M3R3_9PROT</name>
<proteinExistence type="predicted"/>
<keyword evidence="1" id="KW-0472">Membrane</keyword>
<keyword evidence="3" id="KW-1185">Reference proteome</keyword>
<evidence type="ECO:0000313" key="3">
    <source>
        <dbReference type="Proteomes" id="UP000247780"/>
    </source>
</evidence>
<keyword evidence="1" id="KW-1133">Transmembrane helix</keyword>
<comment type="caution">
    <text evidence="2">The sequence shown here is derived from an EMBL/GenBank/DDBJ whole genome shotgun (WGS) entry which is preliminary data.</text>
</comment>
<feature type="transmembrane region" description="Helical" evidence="1">
    <location>
        <begin position="6"/>
        <end position="25"/>
    </location>
</feature>
<accession>A0ABX5M3R3</accession>
<protein>
    <submittedName>
        <fullName evidence="2">Uncharacterized protein</fullName>
    </submittedName>
</protein>
<organism evidence="2 3">
    <name type="scientific">Nitrosomonas eutropha</name>
    <dbReference type="NCBI Taxonomy" id="916"/>
    <lineage>
        <taxon>Bacteria</taxon>
        <taxon>Pseudomonadati</taxon>
        <taxon>Pseudomonadota</taxon>
        <taxon>Betaproteobacteria</taxon>
        <taxon>Nitrosomonadales</taxon>
        <taxon>Nitrosomonadaceae</taxon>
        <taxon>Nitrosomonas</taxon>
    </lineage>
</organism>
<keyword evidence="1" id="KW-0812">Transmembrane</keyword>
<sequence>MDFLKNIWVVSILSAAIGGIATYYATITMVISAPSVTIANPECSAAKVDLETTERKPLLQDGRIRNSKDAGF</sequence>
<gene>
    <name evidence="2" type="ORF">C8R14_1404</name>
</gene>